<dbReference type="PANTHER" id="PTHR13045">
    <property type="entry name" value="5'-NUCLEOTIDASE"/>
    <property type="match status" value="1"/>
</dbReference>
<keyword evidence="8" id="KW-0546">Nucleotide metabolism</keyword>
<dbReference type="GO" id="GO:0009117">
    <property type="term" value="P:nucleotide metabolic process"/>
    <property type="evidence" value="ECO:0007669"/>
    <property type="project" value="UniProtKB-KW"/>
</dbReference>
<dbReference type="GO" id="GO:0000287">
    <property type="term" value="F:magnesium ion binding"/>
    <property type="evidence" value="ECO:0007669"/>
    <property type="project" value="InterPro"/>
</dbReference>
<organism evidence="9 10">
    <name type="scientific">Romanomermis culicivorax</name>
    <name type="common">Nematode worm</name>
    <dbReference type="NCBI Taxonomy" id="13658"/>
    <lineage>
        <taxon>Eukaryota</taxon>
        <taxon>Metazoa</taxon>
        <taxon>Ecdysozoa</taxon>
        <taxon>Nematoda</taxon>
        <taxon>Enoplea</taxon>
        <taxon>Dorylaimia</taxon>
        <taxon>Mermithida</taxon>
        <taxon>Mermithoidea</taxon>
        <taxon>Mermithidae</taxon>
        <taxon>Romanomermis</taxon>
    </lineage>
</organism>
<dbReference type="SUPFAM" id="SSF56784">
    <property type="entry name" value="HAD-like"/>
    <property type="match status" value="1"/>
</dbReference>
<dbReference type="InterPro" id="IPR006434">
    <property type="entry name" value="Pyrimidine_nucleotidase_eu"/>
</dbReference>
<dbReference type="Proteomes" id="UP000887565">
    <property type="component" value="Unplaced"/>
</dbReference>
<evidence type="ECO:0000256" key="6">
    <source>
        <dbReference type="ARBA" id="ARBA00022801"/>
    </source>
</evidence>
<keyword evidence="5" id="KW-0547">Nucleotide-binding</keyword>
<reference evidence="10" key="1">
    <citation type="submission" date="2022-11" db="UniProtKB">
        <authorList>
            <consortium name="WormBaseParasite"/>
        </authorList>
    </citation>
    <scope>IDENTIFICATION</scope>
</reference>
<name>A0A915K7U2_ROMCU</name>
<keyword evidence="9" id="KW-1185">Reference proteome</keyword>
<evidence type="ECO:0000256" key="2">
    <source>
        <dbReference type="ARBA" id="ARBA00008389"/>
    </source>
</evidence>
<evidence type="ECO:0000313" key="10">
    <source>
        <dbReference type="WBParaSite" id="nRc.2.0.1.t34423-RA"/>
    </source>
</evidence>
<evidence type="ECO:0000256" key="8">
    <source>
        <dbReference type="ARBA" id="ARBA00023080"/>
    </source>
</evidence>
<evidence type="ECO:0000256" key="1">
    <source>
        <dbReference type="ARBA" id="ARBA00000815"/>
    </source>
</evidence>
<dbReference type="Pfam" id="PF05822">
    <property type="entry name" value="UMPH-1"/>
    <property type="match status" value="1"/>
</dbReference>
<keyword evidence="4" id="KW-0479">Metal-binding</keyword>
<protein>
    <recommendedName>
        <fullName evidence="3">5'-nucleotidase</fullName>
        <ecNumber evidence="3">3.1.3.5</ecNumber>
    </recommendedName>
</protein>
<dbReference type="PANTHER" id="PTHR13045:SF0">
    <property type="entry name" value="7-METHYLGUANOSINE PHOSPHATE-SPECIFIC 5'-NUCLEOTIDASE"/>
    <property type="match status" value="1"/>
</dbReference>
<evidence type="ECO:0000256" key="4">
    <source>
        <dbReference type="ARBA" id="ARBA00022723"/>
    </source>
</evidence>
<dbReference type="EC" id="3.1.3.5" evidence="3"/>
<dbReference type="AlphaFoldDB" id="A0A915K7U2"/>
<dbReference type="WBParaSite" id="nRc.2.0.1.t34423-RA">
    <property type="protein sequence ID" value="nRc.2.0.1.t34423-RA"/>
    <property type="gene ID" value="nRc.2.0.1.g34423"/>
</dbReference>
<comment type="similarity">
    <text evidence="2">Belongs to the pyrimidine 5'-nucleotidase family.</text>
</comment>
<dbReference type="InterPro" id="IPR023214">
    <property type="entry name" value="HAD_sf"/>
</dbReference>
<dbReference type="GO" id="GO:0008253">
    <property type="term" value="F:5'-nucleotidase activity"/>
    <property type="evidence" value="ECO:0007669"/>
    <property type="project" value="UniProtKB-EC"/>
</dbReference>
<evidence type="ECO:0000256" key="7">
    <source>
        <dbReference type="ARBA" id="ARBA00022842"/>
    </source>
</evidence>
<keyword evidence="7" id="KW-0460">Magnesium</keyword>
<evidence type="ECO:0000256" key="5">
    <source>
        <dbReference type="ARBA" id="ARBA00022741"/>
    </source>
</evidence>
<dbReference type="GO" id="GO:0000166">
    <property type="term" value="F:nucleotide binding"/>
    <property type="evidence" value="ECO:0007669"/>
    <property type="project" value="UniProtKB-KW"/>
</dbReference>
<evidence type="ECO:0000256" key="3">
    <source>
        <dbReference type="ARBA" id="ARBA00012643"/>
    </source>
</evidence>
<accession>A0A915K7U2</accession>
<proteinExistence type="inferred from homology"/>
<dbReference type="InterPro" id="IPR036412">
    <property type="entry name" value="HAD-like_sf"/>
</dbReference>
<dbReference type="GO" id="GO:0005737">
    <property type="term" value="C:cytoplasm"/>
    <property type="evidence" value="ECO:0007669"/>
    <property type="project" value="InterPro"/>
</dbReference>
<comment type="catalytic activity">
    <reaction evidence="1">
        <text>a ribonucleoside 5'-phosphate + H2O = a ribonucleoside + phosphate</text>
        <dbReference type="Rhea" id="RHEA:12484"/>
        <dbReference type="ChEBI" id="CHEBI:15377"/>
        <dbReference type="ChEBI" id="CHEBI:18254"/>
        <dbReference type="ChEBI" id="CHEBI:43474"/>
        <dbReference type="ChEBI" id="CHEBI:58043"/>
        <dbReference type="EC" id="3.1.3.5"/>
    </reaction>
</comment>
<dbReference type="Gene3D" id="3.40.50.1000">
    <property type="entry name" value="HAD superfamily/HAD-like"/>
    <property type="match status" value="1"/>
</dbReference>
<sequence>GNVVGFKNPIVHSFNKNSSVLKEEDREFFVNLRSRPNILLMGDSLGDASMDVEKSMRDYLEKFDILCVQDQTLDSTIEILNAVACPQNHPSDMNGGS</sequence>
<evidence type="ECO:0000313" key="9">
    <source>
        <dbReference type="Proteomes" id="UP000887565"/>
    </source>
</evidence>
<keyword evidence="6" id="KW-0378">Hydrolase</keyword>